<keyword evidence="2" id="KW-1185">Reference proteome</keyword>
<accession>A0A3P7IN99</accession>
<evidence type="ECO:0000313" key="1">
    <source>
        <dbReference type="EMBL" id="VDM67074.1"/>
    </source>
</evidence>
<dbReference type="AlphaFoldDB" id="A0A3P7IN99"/>
<protein>
    <recommendedName>
        <fullName evidence="3">Nucleoporin Nup133/Nup155-like N-terminal domain-containing protein</fullName>
    </recommendedName>
</protein>
<evidence type="ECO:0008006" key="3">
    <source>
        <dbReference type="Google" id="ProtNLM"/>
    </source>
</evidence>
<dbReference type="Proteomes" id="UP000270094">
    <property type="component" value="Unassembled WGS sequence"/>
</dbReference>
<name>A0A3P7IN99_STRVU</name>
<sequence>MRTSLSQLRKNLIGKHYLISSFRYKNLVVFTDGSLTFVYGLVNNNGYAEYTKSVEVTFSPRLPEDVEITSMSATNDGSLIVLCGSNSLFIVRVSTDLWASKSENYIPLSHYVCELEQVHPTFFESVRPSRVVQVRWILADSFNCSMHFLAVLFDDSRLRIYRAETICDVPCVVIDYSIFMCATDRSHNLGFNSYGFFKSIVSFDCITMREENPVLFAIDSEGELYATTVNVIGSVQPFTRPLVPPSSLPCDPVGIQVVEHPLNDVCYSQPAHL</sequence>
<gene>
    <name evidence="1" type="ORF">SVUK_LOCUS2072</name>
</gene>
<dbReference type="EMBL" id="UYYB01004497">
    <property type="protein sequence ID" value="VDM67074.1"/>
    <property type="molecule type" value="Genomic_DNA"/>
</dbReference>
<proteinExistence type="predicted"/>
<organism evidence="1 2">
    <name type="scientific">Strongylus vulgaris</name>
    <name type="common">Blood worm</name>
    <dbReference type="NCBI Taxonomy" id="40348"/>
    <lineage>
        <taxon>Eukaryota</taxon>
        <taxon>Metazoa</taxon>
        <taxon>Ecdysozoa</taxon>
        <taxon>Nematoda</taxon>
        <taxon>Chromadorea</taxon>
        <taxon>Rhabditida</taxon>
        <taxon>Rhabditina</taxon>
        <taxon>Rhabditomorpha</taxon>
        <taxon>Strongyloidea</taxon>
        <taxon>Strongylidae</taxon>
        <taxon>Strongylus</taxon>
    </lineage>
</organism>
<evidence type="ECO:0000313" key="2">
    <source>
        <dbReference type="Proteomes" id="UP000270094"/>
    </source>
</evidence>
<dbReference type="OrthoDB" id="5823806at2759"/>
<reference evidence="1 2" key="1">
    <citation type="submission" date="2018-11" db="EMBL/GenBank/DDBJ databases">
        <authorList>
            <consortium name="Pathogen Informatics"/>
        </authorList>
    </citation>
    <scope>NUCLEOTIDE SEQUENCE [LARGE SCALE GENOMIC DNA]</scope>
</reference>